<organism evidence="4 5">
    <name type="scientific">Mytilus galloprovincialis</name>
    <name type="common">Mediterranean mussel</name>
    <dbReference type="NCBI Taxonomy" id="29158"/>
    <lineage>
        <taxon>Eukaryota</taxon>
        <taxon>Metazoa</taxon>
        <taxon>Spiralia</taxon>
        <taxon>Lophotrochozoa</taxon>
        <taxon>Mollusca</taxon>
        <taxon>Bivalvia</taxon>
        <taxon>Autobranchia</taxon>
        <taxon>Pteriomorphia</taxon>
        <taxon>Mytilida</taxon>
        <taxon>Mytiloidea</taxon>
        <taxon>Mytilidae</taxon>
        <taxon>Mytilinae</taxon>
        <taxon>Mytilus</taxon>
    </lineage>
</organism>
<name>A0A8B6DUN6_MYTGA</name>
<evidence type="ECO:0000256" key="2">
    <source>
        <dbReference type="SAM" id="SignalP"/>
    </source>
</evidence>
<dbReference type="InterPro" id="IPR002859">
    <property type="entry name" value="PKD/REJ-like"/>
</dbReference>
<evidence type="ECO:0000256" key="1">
    <source>
        <dbReference type="SAM" id="MobiDB-lite"/>
    </source>
</evidence>
<gene>
    <name evidence="4" type="ORF">MGAL_10B089436</name>
</gene>
<sequence>MARNGLVVLVILIFCIRTGQCIKQNSDCLKENQNIIGGCQRDEVFCLETGKCIKVDRSCSDGNKNHQCADNEQFCLFSGECVKRDVNCFPATADICPFGTTKCLQTGECNVIEHTFCDQDKSSKSIMCLDHEVFCLQKGLCVSNTDISCENDKDAVENQIRPEGTTKCLQSGECIAMNSNCNNGQSPSTLMCNAKEMLCLNSGQCRPKEDSCETNNVGTSCPEGTVYCLLSGMCIHLHKNCNDHSKQCSENEIFCLERGYCIDKDALCDSHISESNDKFFYQCKTNEIFCIHSGHCVPKDMTCDFQPGEGTNHQCIEGELFCLQRGICVTTEKTCEHNSGTTTSDQCNEGELFCLNEGKCVSKENVCDSPSIGDHSSHQCIEDEMFCLQREQCVPKIPECNQELDDDQVTICPIGKIKCLQTGKCVNICHDDLIDSSNAGPCPYDHVKCLLTGECVKLTEQPSICEDINTSTRSCPRDQIMCLQTGKCVPTPKICDTNANSIVSNKCHDGDIMCLQSGKCVSATNGCKDVIEDAKTSTSEHSRLSTTESSDFTATGDTQPTNDEVSVTQENNSSMSGWNATHSEITSLETTTWTMTTTDPVLPITDVYHKLLPEPLFLYEDYLFIVNDTLGEYGIESEMKINCTDNVKLQNSTDKPRSVYFMYIKMIEEPYKADVEFAMAEAEIEEDTHFLYFTDWKMWYNITINDDAVDISTFALTNESRKEFVDTYKRKLFQHHILHGINSHLKLQQVPLNEYGVPVAILEVHDGSKWTPHVMKYTNVDIVKHNYRIKFTESCNCQFNVELLHPGAKSNNDLMVIKVMTVNDAPVLTDRAILRYNELVETYLLYPYVHEDTDFRISDIVPQFYSDEDEHSIIGAAVIGQISDKIGKWMFSHNSSWTSFPYIDKSDLPGRSNINVHLLGPDDIIRFVPNNSSYLWTRQEAIAYTRIYLLGWDMSNSNNETQLTDIVDIHKCHGIHNKICGPGGKSEFGRDVIALYINRVGCDGMASSLMSADSCGICGGHDDCIDCTGTPHGGASYDMCRDCTGGSSSIPYGHHLDCNHECGNNYYEQRLQMCVRCGHCVFGNTSLPSNHGEDVCGVCNGDGTSCLDCDGVVNGNKKEDFCGQCLHPSDSNYNKGCMKLGSVSPNYLRNFDNHTLHVVGVKLDMFSTVECSLHKHNDIYLSVLSFDNTTSTIELQTPDLLGTRGEYNISCLFDSNTTLVLENELTIYKYPHITSINPDSMVIGDMIKVNITTDGVEDTGFTNLNFCLFFLGEYNNGRVEDTGFTNLNFCLFFLGDITTDGVEDTGFTNLNFCLILLGEYNNGRYGRYRVNITTDGVVDTGYTQCILLCPFRSPEIGCYTASGFSKVHIPIVLLNSKIVQCDLGQLRYFNRANAYKILVAVEQKEILDLTRLQSTDFIIRAEAPVIQAAIFDRSFCYFSVVFNRDITGPNKCSDIFHLDTYNLLGTDPYCITVGKRVLVDLGRDNTLRPGHTITLKSSAIYRIGAMQQYAEFATGSTNISIPVNAMQPQFSLTGPSVVGSCDAFNVVLKQTNSGCIKFRSHWSIQANPASGNTSWVNSTSFTSFMNKIHDMKNSPRMLAVHHDEIQPGGNVEFSVTVQDDLNGLSYVARHNVSREMTMNPLSVSLMLLGDTAHVDPANIIRFYATAKVPECYNLTEEIVKFSWQSGTSDFSLSVFNDKPIAAVRPNTLRGGSMYTVTIIAFFEDVPTAEAVDLVTFHTISKPLDVIIDGGDFMVFAPHQEVVLDAGVSQDPDRQNLPKFFTWTCKYASLAY</sequence>
<feature type="chain" id="PRO_5032450870" description="PKD/REJ-like domain-containing protein" evidence="2">
    <location>
        <begin position="22"/>
        <end position="1791"/>
    </location>
</feature>
<feature type="compositionally biased region" description="Polar residues" evidence="1">
    <location>
        <begin position="544"/>
        <end position="579"/>
    </location>
</feature>
<dbReference type="OrthoDB" id="6124878at2759"/>
<comment type="caution">
    <text evidence="4">The sequence shown here is derived from an EMBL/GenBank/DDBJ whole genome shotgun (WGS) entry which is preliminary data.</text>
</comment>
<feature type="signal peptide" evidence="2">
    <location>
        <begin position="1"/>
        <end position="21"/>
    </location>
</feature>
<evidence type="ECO:0000313" key="4">
    <source>
        <dbReference type="EMBL" id="VDI24457.1"/>
    </source>
</evidence>
<dbReference type="EMBL" id="UYJE01004043">
    <property type="protein sequence ID" value="VDI24457.1"/>
    <property type="molecule type" value="Genomic_DNA"/>
</dbReference>
<proteinExistence type="predicted"/>
<evidence type="ECO:0000313" key="5">
    <source>
        <dbReference type="Proteomes" id="UP000596742"/>
    </source>
</evidence>
<reference evidence="4" key="1">
    <citation type="submission" date="2018-11" db="EMBL/GenBank/DDBJ databases">
        <authorList>
            <person name="Alioto T."/>
            <person name="Alioto T."/>
        </authorList>
    </citation>
    <scope>NUCLEOTIDE SEQUENCE</scope>
</reference>
<dbReference type="Pfam" id="PF02010">
    <property type="entry name" value="REJ"/>
    <property type="match status" value="1"/>
</dbReference>
<feature type="region of interest" description="Disordered" evidence="1">
    <location>
        <begin position="538"/>
        <end position="579"/>
    </location>
</feature>
<accession>A0A8B6DUN6</accession>
<keyword evidence="5" id="KW-1185">Reference proteome</keyword>
<evidence type="ECO:0000259" key="3">
    <source>
        <dbReference type="Pfam" id="PF02010"/>
    </source>
</evidence>
<keyword evidence="2" id="KW-0732">Signal</keyword>
<protein>
    <recommendedName>
        <fullName evidence="3">PKD/REJ-like domain-containing protein</fullName>
    </recommendedName>
</protein>
<feature type="domain" description="PKD/REJ-like" evidence="3">
    <location>
        <begin position="1671"/>
        <end position="1788"/>
    </location>
</feature>
<dbReference type="Proteomes" id="UP000596742">
    <property type="component" value="Unassembled WGS sequence"/>
</dbReference>